<keyword evidence="3" id="KW-1185">Reference proteome</keyword>
<reference evidence="2 3" key="1">
    <citation type="journal article" date="2019" name="Sci. Rep.">
        <title>A multi-omics analysis of the grapevine pathogen Lasiodiplodia theobromae reveals that temperature affects the expression of virulence- and pathogenicity-related genes.</title>
        <authorList>
            <person name="Felix C."/>
            <person name="Meneses R."/>
            <person name="Goncalves M.F.M."/>
            <person name="Tilleman L."/>
            <person name="Duarte A.S."/>
            <person name="Jorrin-Novo J.V."/>
            <person name="Van de Peer Y."/>
            <person name="Deforce D."/>
            <person name="Van Nieuwerburgh F."/>
            <person name="Esteves A.C."/>
            <person name="Alves A."/>
        </authorList>
    </citation>
    <scope>NUCLEOTIDE SEQUENCE [LARGE SCALE GENOMIC DNA]</scope>
    <source>
        <strain evidence="2 3">LA-SOL3</strain>
    </source>
</reference>
<evidence type="ECO:0000313" key="2">
    <source>
        <dbReference type="EMBL" id="KAB2579558.1"/>
    </source>
</evidence>
<feature type="compositionally biased region" description="Low complexity" evidence="1">
    <location>
        <begin position="1"/>
        <end position="27"/>
    </location>
</feature>
<dbReference type="OrthoDB" id="4161095at2759"/>
<name>A0A5N5DNP3_9PEZI</name>
<sequence length="113" mass="12502">MSNFTSYSSSSFSYSSSSSSNGQTSGKSYHKETHSNPQGTTTRTTSQNMGEPMIQETRHFDASGRELLGSGQTATRPTIEQPRGRVEEMDESDADRAYRQKMEDEYAKREGGA</sequence>
<proteinExistence type="predicted"/>
<evidence type="ECO:0000256" key="1">
    <source>
        <dbReference type="SAM" id="MobiDB-lite"/>
    </source>
</evidence>
<organism evidence="2 3">
    <name type="scientific">Lasiodiplodia theobromae</name>
    <dbReference type="NCBI Taxonomy" id="45133"/>
    <lineage>
        <taxon>Eukaryota</taxon>
        <taxon>Fungi</taxon>
        <taxon>Dikarya</taxon>
        <taxon>Ascomycota</taxon>
        <taxon>Pezizomycotina</taxon>
        <taxon>Dothideomycetes</taxon>
        <taxon>Dothideomycetes incertae sedis</taxon>
        <taxon>Botryosphaeriales</taxon>
        <taxon>Botryosphaeriaceae</taxon>
        <taxon>Lasiodiplodia</taxon>
    </lineage>
</organism>
<feature type="region of interest" description="Disordered" evidence="1">
    <location>
        <begin position="1"/>
        <end position="113"/>
    </location>
</feature>
<accession>A0A5N5DNP3</accession>
<dbReference type="Proteomes" id="UP000325902">
    <property type="component" value="Unassembled WGS sequence"/>
</dbReference>
<dbReference type="AlphaFoldDB" id="A0A5N5DNP3"/>
<comment type="caution">
    <text evidence="2">The sequence shown here is derived from an EMBL/GenBank/DDBJ whole genome shotgun (WGS) entry which is preliminary data.</text>
</comment>
<feature type="compositionally biased region" description="Polar residues" evidence="1">
    <location>
        <begin position="35"/>
        <end position="49"/>
    </location>
</feature>
<gene>
    <name evidence="2" type="ORF">DBV05_g1916</name>
</gene>
<evidence type="ECO:0000313" key="3">
    <source>
        <dbReference type="Proteomes" id="UP000325902"/>
    </source>
</evidence>
<feature type="compositionally biased region" description="Basic and acidic residues" evidence="1">
    <location>
        <begin position="94"/>
        <end position="113"/>
    </location>
</feature>
<dbReference type="EMBL" id="VCHE01000007">
    <property type="protein sequence ID" value="KAB2579558.1"/>
    <property type="molecule type" value="Genomic_DNA"/>
</dbReference>
<protein>
    <submittedName>
        <fullName evidence="2">Uncharacterized protein</fullName>
    </submittedName>
</protein>